<dbReference type="Pfam" id="PF01612">
    <property type="entry name" value="DNA_pol_A_exo1"/>
    <property type="match status" value="1"/>
</dbReference>
<dbReference type="InterPro" id="IPR002562">
    <property type="entry name" value="3'-5'_exonuclease_dom"/>
</dbReference>
<dbReference type="Proteomes" id="UP000694541">
    <property type="component" value="Unplaced"/>
</dbReference>
<dbReference type="PANTHER" id="PTHR46628">
    <property type="entry name" value="PIRNA BIOGENESIS PROTEIN EXD1"/>
    <property type="match status" value="1"/>
</dbReference>
<protein>
    <submittedName>
        <fullName evidence="2">Exonuclease 3'-5' domain containing 1</fullName>
    </submittedName>
</protein>
<keyword evidence="3" id="KW-1185">Reference proteome</keyword>
<dbReference type="CDD" id="cd06148">
    <property type="entry name" value="Egl_like_exo"/>
    <property type="match status" value="1"/>
</dbReference>
<dbReference type="GO" id="GO:0034587">
    <property type="term" value="P:piRNA processing"/>
    <property type="evidence" value="ECO:0007669"/>
    <property type="project" value="TreeGrafter"/>
</dbReference>
<dbReference type="SUPFAM" id="SSF53098">
    <property type="entry name" value="Ribonuclease H-like"/>
    <property type="match status" value="1"/>
</dbReference>
<evidence type="ECO:0000313" key="2">
    <source>
        <dbReference type="Ensembl" id="ENSANIP00000021608.1"/>
    </source>
</evidence>
<evidence type="ECO:0000259" key="1">
    <source>
        <dbReference type="Pfam" id="PF01612"/>
    </source>
</evidence>
<dbReference type="GO" id="GO:0008408">
    <property type="term" value="F:3'-5' exonuclease activity"/>
    <property type="evidence" value="ECO:0007669"/>
    <property type="project" value="InterPro"/>
</dbReference>
<name>A0A8B9NGV4_9AVES</name>
<dbReference type="PANTHER" id="PTHR46628:SF1">
    <property type="entry name" value="PIRNA BIOGENESIS PROTEIN EXD1"/>
    <property type="match status" value="1"/>
</dbReference>
<feature type="domain" description="3'-5' exonuclease" evidence="1">
    <location>
        <begin position="171"/>
        <end position="244"/>
    </location>
</feature>
<reference evidence="2" key="1">
    <citation type="submission" date="2025-08" db="UniProtKB">
        <authorList>
            <consortium name="Ensembl"/>
        </authorList>
    </citation>
    <scope>IDENTIFICATION</scope>
</reference>
<dbReference type="AlphaFoldDB" id="A0A8B9NGV4"/>
<accession>A0A8B9NGV4</accession>
<dbReference type="InterPro" id="IPR036397">
    <property type="entry name" value="RNaseH_sf"/>
</dbReference>
<sequence>MALSGERFGAVVGRTVKITLKCGVFQGVLQHVNPDRSLLLRTVKNLETGRSAPGVKMFFGHEIVNVELLDEPDSGKGTAMLSECTSAVKGNKQADTGPADCGLWTSCFSQESQLRASNSLKYSLSEEKEEENVEYTVVDSFQQKFGSAVLHLKQQCVVSVAGDGVNLCRHGKLSWLEIATKSRIFLFDIFLLGPQAFKNGLQMVLEDKNILKVMHDCRWISDCLFHQYGVLLFNVFDTQVADALQFSMATGGFFPHHVCTLQECLMQHLKIPSKWDDAIMKCRQQMASENPDIWFLRPFPAPLLKALALKAMYLLLLHSSLMDNLMSDLTTVVCGYLNAYRTGSGDHLGSTKPICMELPEELRQLADIQKLRRERAIKDYRMNEDGLLIRPAMELKEVNDPQKDGNYRDDGDRFPTNKAVSQITSFYNQDVLCQEKLENQNEVVNLWKNLKLTSSWLHESNF</sequence>
<evidence type="ECO:0000313" key="3">
    <source>
        <dbReference type="Proteomes" id="UP000694541"/>
    </source>
</evidence>
<dbReference type="InterPro" id="IPR052144">
    <property type="entry name" value="piRNA_biogenesis_EXD1"/>
</dbReference>
<dbReference type="Ensembl" id="ENSANIT00000022323.1">
    <property type="protein sequence ID" value="ENSANIP00000021608.1"/>
    <property type="gene ID" value="ENSANIG00000014678.1"/>
</dbReference>
<dbReference type="GO" id="GO:1990923">
    <property type="term" value="C:PET complex"/>
    <property type="evidence" value="ECO:0007669"/>
    <property type="project" value="TreeGrafter"/>
</dbReference>
<organism evidence="2 3">
    <name type="scientific">Accipiter nisus</name>
    <name type="common">Eurasian sparrowhawk</name>
    <dbReference type="NCBI Taxonomy" id="211598"/>
    <lineage>
        <taxon>Eukaryota</taxon>
        <taxon>Metazoa</taxon>
        <taxon>Chordata</taxon>
        <taxon>Craniata</taxon>
        <taxon>Vertebrata</taxon>
        <taxon>Euteleostomi</taxon>
        <taxon>Archelosauria</taxon>
        <taxon>Archosauria</taxon>
        <taxon>Dinosauria</taxon>
        <taxon>Saurischia</taxon>
        <taxon>Theropoda</taxon>
        <taxon>Coelurosauria</taxon>
        <taxon>Aves</taxon>
        <taxon>Neognathae</taxon>
        <taxon>Neoaves</taxon>
        <taxon>Telluraves</taxon>
        <taxon>Accipitrimorphae</taxon>
        <taxon>Accipitriformes</taxon>
        <taxon>Accipitridae</taxon>
        <taxon>Accipitrinae</taxon>
        <taxon>Accipiter</taxon>
    </lineage>
</organism>
<dbReference type="GO" id="GO:0003676">
    <property type="term" value="F:nucleic acid binding"/>
    <property type="evidence" value="ECO:0007669"/>
    <property type="project" value="InterPro"/>
</dbReference>
<proteinExistence type="predicted"/>
<dbReference type="Gene3D" id="3.30.420.10">
    <property type="entry name" value="Ribonuclease H-like superfamily/Ribonuclease H"/>
    <property type="match status" value="1"/>
</dbReference>
<reference evidence="2" key="2">
    <citation type="submission" date="2025-09" db="UniProtKB">
        <authorList>
            <consortium name="Ensembl"/>
        </authorList>
    </citation>
    <scope>IDENTIFICATION</scope>
</reference>
<dbReference type="InterPro" id="IPR012337">
    <property type="entry name" value="RNaseH-like_sf"/>
</dbReference>